<comment type="catalytic activity">
    <reaction evidence="5">
        <text>a 3'-end uridylyl-uridine-RNA = a 3'-end 2',3'-cyclophospho-uridine-RNA + uridine</text>
        <dbReference type="Rhea" id="RHEA:46052"/>
        <dbReference type="Rhea" id="RHEA-COMP:17384"/>
        <dbReference type="Rhea" id="RHEA-COMP:17385"/>
        <dbReference type="ChEBI" id="CHEBI:16704"/>
        <dbReference type="ChEBI" id="CHEBI:85643"/>
        <dbReference type="ChEBI" id="CHEBI:85644"/>
    </reaction>
    <physiologicalReaction direction="left-to-right" evidence="5">
        <dbReference type="Rhea" id="RHEA:46053"/>
    </physiologicalReaction>
</comment>
<dbReference type="PANTHER" id="PTHR13522">
    <property type="entry name" value="U6 SNRNA PHOSPHODIESTERASE 1"/>
    <property type="match status" value="1"/>
</dbReference>
<comment type="function">
    <text evidence="7">3'-5' RNA exonuclease that trims the 3' end of oligo(U) and oligo(A) tracts of the pre-U6 small nuclear RNA (snRNA) molecule, leading to the formation of a mature U6 snRNA 3' end-terminated with a 2',3'-cyclic phosphate. Participates in the U6 snRNA 3' end processing that prevents U6 snRNA degradation. In addition also removes uridines from the 3' end of U6atac snRNA and possibly the vault RNA VTRNA1-1.</text>
</comment>
<comment type="similarity">
    <text evidence="8">Belongs to the 2H phosphoesterase superfamily. USB1 family.</text>
</comment>
<dbReference type="FunFam" id="3.90.1140.10:FF:000002">
    <property type="entry name" value="U6 snRNA phosphodiesterase"/>
    <property type="match status" value="1"/>
</dbReference>
<protein>
    <recommendedName>
        <fullName evidence="8">U6 snRNA phosphodiesterase</fullName>
        <ecNumber evidence="8">3.1.4.-</ecNumber>
    </recommendedName>
</protein>
<reference evidence="11" key="1">
    <citation type="submission" date="2025-08" db="UniProtKB">
        <authorList>
            <consortium name="RefSeq"/>
        </authorList>
    </citation>
    <scope>IDENTIFICATION</scope>
    <source>
        <strain evidence="11">J_2021</strain>
        <tissue evidence="11">Erythrocytes</tissue>
    </source>
</reference>
<comment type="subcellular location">
    <subcellularLocation>
        <location evidence="8">Nucleus</location>
    </subcellularLocation>
</comment>
<evidence type="ECO:0000256" key="3">
    <source>
        <dbReference type="ARBA" id="ARBA00023239"/>
    </source>
</evidence>
<evidence type="ECO:0000256" key="5">
    <source>
        <dbReference type="ARBA" id="ARBA00029300"/>
    </source>
</evidence>
<dbReference type="RefSeq" id="XP_018111902.1">
    <property type="nucleotide sequence ID" value="XM_018256413.2"/>
</dbReference>
<feature type="active site" description="Proton donor/acceptor" evidence="8">
    <location>
        <position position="138"/>
    </location>
</feature>
<proteinExistence type="inferred from homology"/>
<sequence>MFRVPLRGGAAVQEEGNHAQGVTRVLTRRTVVMMALVSYSSSEEDEGETSEPPGRRLPPLPPPTTVLRMFQDMEGDEDLDENTKHEGRIRSFKHERGNWATYVYIPFQPQEEFLDLLDELVSVAAENGVLLTKMSEFHISQSQTVVLRHHWINPFVESLKDKLHCMYRFLCIAERIKVYTNQEKTRTFLGLEVSVGMEHLLEVVSEVDRSLQEFNLQTFYQEPSFHVSLAWCVGDKYEKLEGSCLLELQKVIDRFEDSDTLTRFNAEEIRCKAGNKTFCIPLL</sequence>
<evidence type="ECO:0000256" key="6">
    <source>
        <dbReference type="ARBA" id="ARBA00029305"/>
    </source>
</evidence>
<evidence type="ECO:0000313" key="12">
    <source>
        <dbReference type="Xenbase" id="XB-GENE-6251623"/>
    </source>
</evidence>
<dbReference type="EC" id="3.1.4.-" evidence="8"/>
<evidence type="ECO:0000256" key="8">
    <source>
        <dbReference type="HAMAP-Rule" id="MF_03040"/>
    </source>
</evidence>
<dbReference type="CTD" id="379166"/>
<dbReference type="AGR" id="Xenbase:XB-GENE-6251623"/>
<feature type="region of interest" description="Disordered" evidence="9">
    <location>
        <begin position="38"/>
        <end position="62"/>
    </location>
</feature>
<evidence type="ECO:0000313" key="10">
    <source>
        <dbReference type="Proteomes" id="UP000186698"/>
    </source>
</evidence>
<organism evidence="10 11">
    <name type="scientific">Xenopus laevis</name>
    <name type="common">African clawed frog</name>
    <dbReference type="NCBI Taxonomy" id="8355"/>
    <lineage>
        <taxon>Eukaryota</taxon>
        <taxon>Metazoa</taxon>
        <taxon>Chordata</taxon>
        <taxon>Craniata</taxon>
        <taxon>Vertebrata</taxon>
        <taxon>Euteleostomi</taxon>
        <taxon>Amphibia</taxon>
        <taxon>Batrachia</taxon>
        <taxon>Anura</taxon>
        <taxon>Pipoidea</taxon>
        <taxon>Pipidae</taxon>
        <taxon>Xenopodinae</taxon>
        <taxon>Xenopus</taxon>
        <taxon>Xenopus</taxon>
    </lineage>
</organism>
<evidence type="ECO:0000256" key="7">
    <source>
        <dbReference type="ARBA" id="ARBA00046102"/>
    </source>
</evidence>
<dbReference type="AlphaFoldDB" id="A0A8J0V2F0"/>
<gene>
    <name evidence="11 12" type="primary">usb1.L</name>
    <name evidence="11" type="synonym">c16orf57</name>
    <name evidence="8" type="synonym">USB1</name>
    <name evidence="11" type="synonym">usb1</name>
</gene>
<keyword evidence="1 8" id="KW-0540">Nuclease</keyword>
<evidence type="ECO:0000256" key="9">
    <source>
        <dbReference type="SAM" id="MobiDB-lite"/>
    </source>
</evidence>
<dbReference type="Pfam" id="PF09749">
    <property type="entry name" value="HVSL"/>
    <property type="match status" value="1"/>
</dbReference>
<evidence type="ECO:0000256" key="1">
    <source>
        <dbReference type="ARBA" id="ARBA00022722"/>
    </source>
</evidence>
<dbReference type="GeneID" id="379166"/>
<dbReference type="GO" id="GO:1990838">
    <property type="term" value="F:poly(U)-specific exoribonuclease activity, producing 3' uridine cyclic phosphate ends"/>
    <property type="evidence" value="ECO:0007669"/>
    <property type="project" value="UniProtKB-UniRule"/>
</dbReference>
<dbReference type="PANTHER" id="PTHR13522:SF3">
    <property type="entry name" value="U6 SNRNA PHOSPHODIESTERASE 1"/>
    <property type="match status" value="1"/>
</dbReference>
<dbReference type="HAMAP" id="MF_03040">
    <property type="entry name" value="USB1"/>
    <property type="match status" value="1"/>
</dbReference>
<comment type="catalytic activity">
    <reaction evidence="6">
        <text>a 3'-end uridylyl-adenosine-RNA = a 3'-end 2',3'-cyclophospho-uridine-RNA + adenosine</text>
        <dbReference type="Rhea" id="RHEA:67896"/>
        <dbReference type="Rhea" id="RHEA-COMP:17385"/>
        <dbReference type="Rhea" id="RHEA-COMP:17386"/>
        <dbReference type="ChEBI" id="CHEBI:16335"/>
        <dbReference type="ChEBI" id="CHEBI:85644"/>
        <dbReference type="ChEBI" id="CHEBI:176518"/>
    </reaction>
    <physiologicalReaction direction="left-to-right" evidence="6">
        <dbReference type="Rhea" id="RHEA:67897"/>
    </physiologicalReaction>
</comment>
<dbReference type="InterPro" id="IPR027521">
    <property type="entry name" value="Usb1"/>
</dbReference>
<evidence type="ECO:0000313" key="11">
    <source>
        <dbReference type="RefSeq" id="XP_018111902.1"/>
    </source>
</evidence>
<dbReference type="GO" id="GO:0016829">
    <property type="term" value="F:lyase activity"/>
    <property type="evidence" value="ECO:0007669"/>
    <property type="project" value="UniProtKB-KW"/>
</dbReference>
<dbReference type="GO" id="GO:0005634">
    <property type="term" value="C:nucleus"/>
    <property type="evidence" value="ECO:0000318"/>
    <property type="project" value="GO_Central"/>
</dbReference>
<dbReference type="GO" id="GO:0000175">
    <property type="term" value="F:3'-5'-RNA exonuclease activity"/>
    <property type="evidence" value="ECO:0000318"/>
    <property type="project" value="GO_Central"/>
</dbReference>
<keyword evidence="3" id="KW-0456">Lyase</keyword>
<feature type="active site" description="Proton donor/acceptor" evidence="8">
    <location>
        <position position="226"/>
    </location>
</feature>
<dbReference type="GO" id="GO:0034477">
    <property type="term" value="P:U6 snRNA 3'-end processing"/>
    <property type="evidence" value="ECO:0000318"/>
    <property type="project" value="GO_Central"/>
</dbReference>
<dbReference type="Xenbase" id="XB-GENE-6251623">
    <property type="gene designation" value="usb1.L"/>
</dbReference>
<dbReference type="Gene3D" id="3.90.1140.10">
    <property type="entry name" value="Cyclic phosphodiesterase"/>
    <property type="match status" value="1"/>
</dbReference>
<dbReference type="OrthoDB" id="49151at2759"/>
<keyword evidence="4 8" id="KW-0539">Nucleus</keyword>
<evidence type="ECO:0000256" key="2">
    <source>
        <dbReference type="ARBA" id="ARBA00022801"/>
    </source>
</evidence>
<keyword evidence="10" id="KW-1185">Reference proteome</keyword>
<dbReference type="Proteomes" id="UP000186698">
    <property type="component" value="Chromosome 4L"/>
</dbReference>
<evidence type="ECO:0000256" key="4">
    <source>
        <dbReference type="ARBA" id="ARBA00023242"/>
    </source>
</evidence>
<keyword evidence="2 8" id="KW-0378">Hydrolase</keyword>
<name>A0A8J0V2F0_XENLA</name>
<accession>A0A8J0V2F0</accession>
<comment type="function">
    <text evidence="8">Phosphodiesterase responsible for the U6 snRNA 3' end processing. Acts as an exoribonuclease (RNase) responsible for trimming the poly(U) tract of the last nucleotides in the pre-U6 snRNA molecule, leading to the formation of mature U6 snRNA.</text>
</comment>